<evidence type="ECO:0000256" key="2">
    <source>
        <dbReference type="ARBA" id="ARBA00006403"/>
    </source>
</evidence>
<keyword evidence="3" id="KW-0805">Transcription regulation</keyword>
<keyword evidence="10" id="KW-1185">Reference proteome</keyword>
<dbReference type="EMBL" id="VZSQ01000135">
    <property type="protein sequence ID" value="NWZ55137.1"/>
    <property type="molecule type" value="Genomic_DNA"/>
</dbReference>
<evidence type="ECO:0000256" key="7">
    <source>
        <dbReference type="RuleBase" id="RU004020"/>
    </source>
</evidence>
<sequence length="118" mass="14064">SLSFPEKLWKMLESDEFRSIWWSEGGKYVAINEKLFEEEVLGRERPLRVFATQKMKSFLRQLNLYGFTKVRRDFQRSASLPEFLAEEDAASAHSQILYYYNPAFNREHPHLLEKCKRG</sequence>
<feature type="non-terminal residue" evidence="9">
    <location>
        <position position="1"/>
    </location>
</feature>
<dbReference type="GO" id="GO:0043565">
    <property type="term" value="F:sequence-specific DNA binding"/>
    <property type="evidence" value="ECO:0007669"/>
    <property type="project" value="InterPro"/>
</dbReference>
<dbReference type="InterPro" id="IPR036390">
    <property type="entry name" value="WH_DNA-bd_sf"/>
</dbReference>
<reference evidence="9 10" key="1">
    <citation type="submission" date="2019-09" db="EMBL/GenBank/DDBJ databases">
        <title>Bird 10,000 Genomes (B10K) Project - Family phase.</title>
        <authorList>
            <person name="Zhang G."/>
        </authorList>
    </citation>
    <scope>NUCLEOTIDE SEQUENCE [LARGE SCALE GENOMIC DNA]</scope>
    <source>
        <strain evidence="9">OUT-0040</strain>
        <tissue evidence="9">Blood</tissue>
    </source>
</reference>
<comment type="subcellular location">
    <subcellularLocation>
        <location evidence="1">Nucleus</location>
    </subcellularLocation>
</comment>
<accession>A0A7K7NIR4</accession>
<dbReference type="Proteomes" id="UP000585422">
    <property type="component" value="Unassembled WGS sequence"/>
</dbReference>
<protein>
    <submittedName>
        <fullName evidence="9">HSFY1 protein</fullName>
    </submittedName>
</protein>
<dbReference type="GO" id="GO:0005634">
    <property type="term" value="C:nucleus"/>
    <property type="evidence" value="ECO:0007669"/>
    <property type="project" value="UniProtKB-SubCell"/>
</dbReference>
<dbReference type="OrthoDB" id="6418155at2759"/>
<dbReference type="GO" id="GO:0003700">
    <property type="term" value="F:DNA-binding transcription factor activity"/>
    <property type="evidence" value="ECO:0007669"/>
    <property type="project" value="InterPro"/>
</dbReference>
<feature type="domain" description="HSF-type DNA-binding" evidence="8">
    <location>
        <begin position="4"/>
        <end position="118"/>
    </location>
</feature>
<comment type="caution">
    <text evidence="9">The sequence shown here is derived from an EMBL/GenBank/DDBJ whole genome shotgun (WGS) entry which is preliminary data.</text>
</comment>
<feature type="non-terminal residue" evidence="9">
    <location>
        <position position="118"/>
    </location>
</feature>
<organism evidence="9 10">
    <name type="scientific">Haliaeetus albicilla</name>
    <name type="common">White-tailed sea-eagle</name>
    <name type="synonym">Falco albicilla</name>
    <dbReference type="NCBI Taxonomy" id="8969"/>
    <lineage>
        <taxon>Eukaryota</taxon>
        <taxon>Metazoa</taxon>
        <taxon>Chordata</taxon>
        <taxon>Craniata</taxon>
        <taxon>Vertebrata</taxon>
        <taxon>Euteleostomi</taxon>
        <taxon>Archelosauria</taxon>
        <taxon>Archosauria</taxon>
        <taxon>Dinosauria</taxon>
        <taxon>Saurischia</taxon>
        <taxon>Theropoda</taxon>
        <taxon>Coelurosauria</taxon>
        <taxon>Aves</taxon>
        <taxon>Neognathae</taxon>
        <taxon>Neoaves</taxon>
        <taxon>Telluraves</taxon>
        <taxon>Accipitrimorphae</taxon>
        <taxon>Accipitriformes</taxon>
        <taxon>Accipitridae</taxon>
        <taxon>Accipitrinae</taxon>
        <taxon>Haliaeetus</taxon>
    </lineage>
</organism>
<keyword evidence="4" id="KW-0238">DNA-binding</keyword>
<comment type="similarity">
    <text evidence="2 7">Belongs to the HSF family.</text>
</comment>
<evidence type="ECO:0000313" key="9">
    <source>
        <dbReference type="EMBL" id="NWZ55137.1"/>
    </source>
</evidence>
<evidence type="ECO:0000256" key="5">
    <source>
        <dbReference type="ARBA" id="ARBA00023163"/>
    </source>
</evidence>
<evidence type="ECO:0000313" key="10">
    <source>
        <dbReference type="Proteomes" id="UP000585422"/>
    </source>
</evidence>
<name>A0A7K7NIR4_HALAL</name>
<gene>
    <name evidence="9" type="primary">Hsfy1_2</name>
    <name evidence="9" type="ORF">HALALB_R14828</name>
</gene>
<dbReference type="Pfam" id="PF00447">
    <property type="entry name" value="HSF_DNA-bind"/>
    <property type="match status" value="1"/>
</dbReference>
<dbReference type="FunFam" id="1.10.10.10:FF:000349">
    <property type="entry name" value="Heat shock transcription factor, Y-linked"/>
    <property type="match status" value="1"/>
</dbReference>
<evidence type="ECO:0000256" key="3">
    <source>
        <dbReference type="ARBA" id="ARBA00023015"/>
    </source>
</evidence>
<dbReference type="PANTHER" id="PTHR10015">
    <property type="entry name" value="HEAT SHOCK TRANSCRIPTION FACTOR"/>
    <property type="match status" value="1"/>
</dbReference>
<dbReference type="PANTHER" id="PTHR10015:SF336">
    <property type="entry name" value="HEAT SHOCK TRANSCRIPTION FACTOR, Y-LINKED"/>
    <property type="match status" value="1"/>
</dbReference>
<evidence type="ECO:0000256" key="1">
    <source>
        <dbReference type="ARBA" id="ARBA00004123"/>
    </source>
</evidence>
<dbReference type="SUPFAM" id="SSF46785">
    <property type="entry name" value="Winged helix' DNA-binding domain"/>
    <property type="match status" value="1"/>
</dbReference>
<evidence type="ECO:0000256" key="6">
    <source>
        <dbReference type="ARBA" id="ARBA00023242"/>
    </source>
</evidence>
<dbReference type="SMART" id="SM00415">
    <property type="entry name" value="HSF"/>
    <property type="match status" value="1"/>
</dbReference>
<evidence type="ECO:0000256" key="4">
    <source>
        <dbReference type="ARBA" id="ARBA00023125"/>
    </source>
</evidence>
<keyword evidence="6" id="KW-0539">Nucleus</keyword>
<evidence type="ECO:0000259" key="8">
    <source>
        <dbReference type="SMART" id="SM00415"/>
    </source>
</evidence>
<dbReference type="InterPro" id="IPR036388">
    <property type="entry name" value="WH-like_DNA-bd_sf"/>
</dbReference>
<dbReference type="InterPro" id="IPR000232">
    <property type="entry name" value="HSF_DNA-bd"/>
</dbReference>
<keyword evidence="5" id="KW-0804">Transcription</keyword>
<dbReference type="Gene3D" id="1.10.10.10">
    <property type="entry name" value="Winged helix-like DNA-binding domain superfamily/Winged helix DNA-binding domain"/>
    <property type="match status" value="1"/>
</dbReference>
<proteinExistence type="inferred from homology"/>
<dbReference type="AlphaFoldDB" id="A0A7K7NIR4"/>